<dbReference type="RefSeq" id="WP_041050277.1">
    <property type="nucleotide sequence ID" value="NZ_AP014523.1"/>
</dbReference>
<gene>
    <name evidence="2" type="ORF">NY40_0573</name>
</gene>
<evidence type="ECO:0000313" key="3">
    <source>
        <dbReference type="Proteomes" id="UP000031662"/>
    </source>
</evidence>
<reference evidence="2 3" key="1">
    <citation type="submission" date="2013-11" db="EMBL/GenBank/DDBJ databases">
        <title>Estimation of Helicobacter pylori bacteriophage ecology using H. pylori isolates.</title>
        <authorList>
            <person name="Uchiyama J."/>
            <person name="Takemura-Uchiyama I."/>
            <person name="Ujihara T."/>
            <person name="Matsuzaki S."/>
        </authorList>
    </citation>
    <scope>NUCLEOTIDE SEQUENCE [LARGE SCALE GENOMIC DNA]</scope>
    <source>
        <strain evidence="2 3">NY40</strain>
    </source>
</reference>
<protein>
    <recommendedName>
        <fullName evidence="4">Polymer-forming cytoskeletal family protein</fullName>
    </recommendedName>
</protein>
<name>A0A060Q0D6_HELPX</name>
<sequence length="136" mass="14556">MAIFDSNNKSANAKTGPATIIAQGTKIKGELHLDYHLHVDGELEGVVHSKSTVVIGQTGSVVGEIFANKLVVNGKFTGTVEAEVVEIMPLGRLDGKISSQELVVERKGILIGETRPKNIQGGALLINEQEKKIENK</sequence>
<dbReference type="InterPro" id="IPR007607">
    <property type="entry name" value="BacA/B"/>
</dbReference>
<proteinExistence type="inferred from homology"/>
<dbReference type="PANTHER" id="PTHR35024">
    <property type="entry name" value="HYPOTHETICAL CYTOSOLIC PROTEIN"/>
    <property type="match status" value="1"/>
</dbReference>
<dbReference type="Pfam" id="PF04519">
    <property type="entry name" value="Bactofilin"/>
    <property type="match status" value="1"/>
</dbReference>
<dbReference type="PANTHER" id="PTHR35024:SF4">
    <property type="entry name" value="POLYMER-FORMING CYTOSKELETAL PROTEIN"/>
    <property type="match status" value="1"/>
</dbReference>
<dbReference type="Proteomes" id="UP000031662">
    <property type="component" value="Chromosome"/>
</dbReference>
<evidence type="ECO:0000256" key="1">
    <source>
        <dbReference type="ARBA" id="ARBA00044755"/>
    </source>
</evidence>
<dbReference type="HOGENOM" id="CLU_072799_3_0_7"/>
<organism evidence="2 3">
    <name type="scientific">Helicobacter pylori NY40</name>
    <dbReference type="NCBI Taxonomy" id="1426844"/>
    <lineage>
        <taxon>Bacteria</taxon>
        <taxon>Pseudomonadati</taxon>
        <taxon>Campylobacterota</taxon>
        <taxon>Epsilonproteobacteria</taxon>
        <taxon>Campylobacterales</taxon>
        <taxon>Helicobacteraceae</taxon>
        <taxon>Helicobacter</taxon>
    </lineage>
</organism>
<comment type="similarity">
    <text evidence="1">Belongs to the bactofilin family.</text>
</comment>
<dbReference type="AlphaFoldDB" id="A0A060Q0D6"/>
<evidence type="ECO:0008006" key="4">
    <source>
        <dbReference type="Google" id="ProtNLM"/>
    </source>
</evidence>
<evidence type="ECO:0000313" key="2">
    <source>
        <dbReference type="EMBL" id="BAO97592.1"/>
    </source>
</evidence>
<accession>A0A060Q0D6</accession>
<dbReference type="EMBL" id="AP014523">
    <property type="protein sequence ID" value="BAO97592.1"/>
    <property type="molecule type" value="Genomic_DNA"/>
</dbReference>